<sequence>MPSQLGPADGPAPVLADSGLRVLAAPGAVGVLELWPMAFFDSLITRVLWFVVTPWKCDDVVALNNSNCSSPISSHAENLSKTGPKFTHSHRQEQLQHHQPARKNQPGLAQQLPDTYIHQQLNFHHHKCCTHTHTSSPKKLRTALKLGAAAVHSSKLDRSKPNQLWAHAIIAHQPTETSNFNRDQPQGATGLLCSSKTEGCSRITIAPNKPEHQLQLGITTSAPAKTTGFALLHPVSRRKQLSSFTGHIQQTSTWHSNCQQQ</sequence>
<reference evidence="2" key="1">
    <citation type="submission" date="2023-05" db="EMBL/GenBank/DDBJ databases">
        <title>Nepenthes gracilis genome sequencing.</title>
        <authorList>
            <person name="Fukushima K."/>
        </authorList>
    </citation>
    <scope>NUCLEOTIDE SEQUENCE</scope>
    <source>
        <strain evidence="2">SING2019-196</strain>
    </source>
</reference>
<name>A0AAD3S6I0_NEPGR</name>
<gene>
    <name evidence="2" type="ORF">Nepgr_006792</name>
</gene>
<feature type="compositionally biased region" description="Polar residues" evidence="1">
    <location>
        <begin position="72"/>
        <end position="81"/>
    </location>
</feature>
<evidence type="ECO:0000256" key="1">
    <source>
        <dbReference type="SAM" id="MobiDB-lite"/>
    </source>
</evidence>
<proteinExistence type="predicted"/>
<organism evidence="2 3">
    <name type="scientific">Nepenthes gracilis</name>
    <name type="common">Slender pitcher plant</name>
    <dbReference type="NCBI Taxonomy" id="150966"/>
    <lineage>
        <taxon>Eukaryota</taxon>
        <taxon>Viridiplantae</taxon>
        <taxon>Streptophyta</taxon>
        <taxon>Embryophyta</taxon>
        <taxon>Tracheophyta</taxon>
        <taxon>Spermatophyta</taxon>
        <taxon>Magnoliopsida</taxon>
        <taxon>eudicotyledons</taxon>
        <taxon>Gunneridae</taxon>
        <taxon>Pentapetalae</taxon>
        <taxon>Caryophyllales</taxon>
        <taxon>Nepenthaceae</taxon>
        <taxon>Nepenthes</taxon>
    </lineage>
</organism>
<accession>A0AAD3S6I0</accession>
<keyword evidence="3" id="KW-1185">Reference proteome</keyword>
<dbReference type="Proteomes" id="UP001279734">
    <property type="component" value="Unassembled WGS sequence"/>
</dbReference>
<evidence type="ECO:0000313" key="2">
    <source>
        <dbReference type="EMBL" id="GMH04952.1"/>
    </source>
</evidence>
<feature type="region of interest" description="Disordered" evidence="1">
    <location>
        <begin position="72"/>
        <end position="107"/>
    </location>
</feature>
<dbReference type="AlphaFoldDB" id="A0AAD3S6I0"/>
<evidence type="ECO:0000313" key="3">
    <source>
        <dbReference type="Proteomes" id="UP001279734"/>
    </source>
</evidence>
<dbReference type="EMBL" id="BSYO01000005">
    <property type="protein sequence ID" value="GMH04952.1"/>
    <property type="molecule type" value="Genomic_DNA"/>
</dbReference>
<protein>
    <submittedName>
        <fullName evidence="2">Uncharacterized protein</fullName>
    </submittedName>
</protein>
<comment type="caution">
    <text evidence="2">The sequence shown here is derived from an EMBL/GenBank/DDBJ whole genome shotgun (WGS) entry which is preliminary data.</text>
</comment>